<dbReference type="OrthoDB" id="5891132at2"/>
<comment type="caution">
    <text evidence="2">The sequence shown here is derived from an EMBL/GenBank/DDBJ whole genome shotgun (WGS) entry which is preliminary data.</text>
</comment>
<dbReference type="Proteomes" id="UP000235861">
    <property type="component" value="Unassembled WGS sequence"/>
</dbReference>
<evidence type="ECO:0000313" key="3">
    <source>
        <dbReference type="Proteomes" id="UP000235861"/>
    </source>
</evidence>
<dbReference type="RefSeq" id="WP_100295408.1">
    <property type="nucleotide sequence ID" value="NZ_PGGC01000251.1"/>
</dbReference>
<sequence length="272" mass="30569">MSVLQWRNHYQGQLFAIIDGVADSDLIPHFYDLGSGEAFPLFAGTPFADQAAQGPWLLSAPSAEFIGQHPTPSGFYVVSDQPVEVVRRHWQSLIEAIREGEALWLRFSDQRIFLPMLQAMTVAERDSVLGPCAGLWINGQAISRSVDAAPYQLQPRPWFHIRPQHLAALYDESRHRYILQRRLWQTMTSMMERHPTPEVTIAAMLRRANQAGLRDELRDGVVAGALALEVGLPVATIQPAFMLTDDELQQVERWLTEHGVSSAQYHPLSGAH</sequence>
<proteinExistence type="predicted"/>
<accession>A0A2H9U041</accession>
<gene>
    <name evidence="2" type="ORF">CUC53_18305</name>
</gene>
<reference evidence="2 3" key="1">
    <citation type="submission" date="2017-11" db="EMBL/GenBank/DDBJ databases">
        <title>Draft genome sequence of environmental isolate Aeromonas cavernicola sp. nov. MDC 2508.</title>
        <authorList>
            <person name="Colston S.M."/>
            <person name="Navarro A."/>
            <person name="Martinez-Murcia A.J."/>
            <person name="Graf J."/>
        </authorList>
    </citation>
    <scope>NUCLEOTIDE SEQUENCE [LARGE SCALE GENOMIC DNA]</scope>
    <source>
        <strain evidence="2 3">MDC 2508</strain>
    </source>
</reference>
<evidence type="ECO:0000313" key="2">
    <source>
        <dbReference type="EMBL" id="PJG57384.1"/>
    </source>
</evidence>
<protein>
    <submittedName>
        <fullName evidence="2">Type III secretion protein</fullName>
    </submittedName>
</protein>
<dbReference type="EMBL" id="PGGC01000251">
    <property type="protein sequence ID" value="PJG57384.1"/>
    <property type="molecule type" value="Genomic_DNA"/>
</dbReference>
<organism evidence="2 3">
    <name type="scientific">Aeromonas cavernicola</name>
    <dbReference type="NCBI Taxonomy" id="1006623"/>
    <lineage>
        <taxon>Bacteria</taxon>
        <taxon>Pseudomonadati</taxon>
        <taxon>Pseudomonadota</taxon>
        <taxon>Gammaproteobacteria</taxon>
        <taxon>Aeromonadales</taxon>
        <taxon>Aeromonadaceae</taxon>
        <taxon>Aeromonas</taxon>
    </lineage>
</organism>
<dbReference type="InterPro" id="IPR025391">
    <property type="entry name" value="DUF4123"/>
</dbReference>
<name>A0A2H9U041_9GAMM</name>
<dbReference type="Pfam" id="PF13503">
    <property type="entry name" value="DUF4123"/>
    <property type="match status" value="1"/>
</dbReference>
<keyword evidence="3" id="KW-1185">Reference proteome</keyword>
<dbReference type="AlphaFoldDB" id="A0A2H9U041"/>
<evidence type="ECO:0000259" key="1">
    <source>
        <dbReference type="Pfam" id="PF13503"/>
    </source>
</evidence>
<feature type="domain" description="DUF4123" evidence="1">
    <location>
        <begin position="14"/>
        <end position="126"/>
    </location>
</feature>